<accession>A0A5C3P8A4</accession>
<dbReference type="InParanoid" id="A0A5C3P8A4"/>
<evidence type="ECO:0000313" key="2">
    <source>
        <dbReference type="Proteomes" id="UP000308197"/>
    </source>
</evidence>
<name>A0A5C3P8A4_9APHY</name>
<dbReference type="AlphaFoldDB" id="A0A5C3P8A4"/>
<reference evidence="1 2" key="1">
    <citation type="journal article" date="2019" name="Nat. Ecol. Evol.">
        <title>Megaphylogeny resolves global patterns of mushroom evolution.</title>
        <authorList>
            <person name="Varga T."/>
            <person name="Krizsan K."/>
            <person name="Foldi C."/>
            <person name="Dima B."/>
            <person name="Sanchez-Garcia M."/>
            <person name="Sanchez-Ramirez S."/>
            <person name="Szollosi G.J."/>
            <person name="Szarkandi J.G."/>
            <person name="Papp V."/>
            <person name="Albert L."/>
            <person name="Andreopoulos W."/>
            <person name="Angelini C."/>
            <person name="Antonin V."/>
            <person name="Barry K.W."/>
            <person name="Bougher N.L."/>
            <person name="Buchanan P."/>
            <person name="Buyck B."/>
            <person name="Bense V."/>
            <person name="Catcheside P."/>
            <person name="Chovatia M."/>
            <person name="Cooper J."/>
            <person name="Damon W."/>
            <person name="Desjardin D."/>
            <person name="Finy P."/>
            <person name="Geml J."/>
            <person name="Haridas S."/>
            <person name="Hughes K."/>
            <person name="Justo A."/>
            <person name="Karasinski D."/>
            <person name="Kautmanova I."/>
            <person name="Kiss B."/>
            <person name="Kocsube S."/>
            <person name="Kotiranta H."/>
            <person name="LaButti K.M."/>
            <person name="Lechner B.E."/>
            <person name="Liimatainen K."/>
            <person name="Lipzen A."/>
            <person name="Lukacs Z."/>
            <person name="Mihaltcheva S."/>
            <person name="Morgado L.N."/>
            <person name="Niskanen T."/>
            <person name="Noordeloos M.E."/>
            <person name="Ohm R.A."/>
            <person name="Ortiz-Santana B."/>
            <person name="Ovrebo C."/>
            <person name="Racz N."/>
            <person name="Riley R."/>
            <person name="Savchenko A."/>
            <person name="Shiryaev A."/>
            <person name="Soop K."/>
            <person name="Spirin V."/>
            <person name="Szebenyi C."/>
            <person name="Tomsovsky M."/>
            <person name="Tulloss R.E."/>
            <person name="Uehling J."/>
            <person name="Grigoriev I.V."/>
            <person name="Vagvolgyi C."/>
            <person name="Papp T."/>
            <person name="Martin F.M."/>
            <person name="Miettinen O."/>
            <person name="Hibbett D.S."/>
            <person name="Nagy L.G."/>
        </authorList>
    </citation>
    <scope>NUCLEOTIDE SEQUENCE [LARGE SCALE GENOMIC DNA]</scope>
    <source>
        <strain evidence="1 2">HHB13444</strain>
    </source>
</reference>
<dbReference type="EMBL" id="ML211293">
    <property type="protein sequence ID" value="TFK84788.1"/>
    <property type="molecule type" value="Genomic_DNA"/>
</dbReference>
<proteinExistence type="predicted"/>
<dbReference type="Proteomes" id="UP000308197">
    <property type="component" value="Unassembled WGS sequence"/>
</dbReference>
<gene>
    <name evidence="1" type="ORF">K466DRAFT_213183</name>
</gene>
<organism evidence="1 2">
    <name type="scientific">Polyporus arcularius HHB13444</name>
    <dbReference type="NCBI Taxonomy" id="1314778"/>
    <lineage>
        <taxon>Eukaryota</taxon>
        <taxon>Fungi</taxon>
        <taxon>Dikarya</taxon>
        <taxon>Basidiomycota</taxon>
        <taxon>Agaricomycotina</taxon>
        <taxon>Agaricomycetes</taxon>
        <taxon>Polyporales</taxon>
        <taxon>Polyporaceae</taxon>
        <taxon>Polyporus</taxon>
    </lineage>
</organism>
<keyword evidence="2" id="KW-1185">Reference proteome</keyword>
<protein>
    <submittedName>
        <fullName evidence="1">Uncharacterized protein</fullName>
    </submittedName>
</protein>
<sequence>MQQACILILSSSGCRSRHPFGVRPKAIKKSIHMSSFTPGLLNEHSLHRVVLNEGRGFLRGDLLELHGVLRTSQNRVHAEDERWESDTIGPCVRASRNKCMSARTFPGNRGTERVQQRMSCHALVLTRQKQCTPSIEDESDQKYGHYDFDIISPLTTQKRCSPWH</sequence>
<evidence type="ECO:0000313" key="1">
    <source>
        <dbReference type="EMBL" id="TFK84788.1"/>
    </source>
</evidence>